<evidence type="ECO:0000256" key="1">
    <source>
        <dbReference type="SAM" id="SignalP"/>
    </source>
</evidence>
<accession>A0ABN2RRH9</accession>
<dbReference type="PANTHER" id="PTHR33371:SF15">
    <property type="entry name" value="LIPOPROTEIN LPRN"/>
    <property type="match status" value="1"/>
</dbReference>
<proteinExistence type="predicted"/>
<keyword evidence="5" id="KW-1185">Reference proteome</keyword>
<dbReference type="Pfam" id="PF02470">
    <property type="entry name" value="MlaD"/>
    <property type="match status" value="1"/>
</dbReference>
<dbReference type="EMBL" id="BAAANN010000024">
    <property type="protein sequence ID" value="GAA1973649.1"/>
    <property type="molecule type" value="Genomic_DNA"/>
</dbReference>
<dbReference type="PANTHER" id="PTHR33371">
    <property type="entry name" value="INTERMEMBRANE PHOSPHOLIPID TRANSPORT SYSTEM BINDING PROTEIN MLAD-RELATED"/>
    <property type="match status" value="1"/>
</dbReference>
<dbReference type="Pfam" id="PF11887">
    <property type="entry name" value="Mce4_CUP1"/>
    <property type="match status" value="1"/>
</dbReference>
<dbReference type="InterPro" id="IPR003399">
    <property type="entry name" value="Mce/MlaD"/>
</dbReference>
<dbReference type="InterPro" id="IPR024516">
    <property type="entry name" value="Mce_C"/>
</dbReference>
<dbReference type="InterPro" id="IPR005693">
    <property type="entry name" value="Mce"/>
</dbReference>
<reference evidence="4 5" key="1">
    <citation type="journal article" date="2019" name="Int. J. Syst. Evol. Microbiol.">
        <title>The Global Catalogue of Microorganisms (GCM) 10K type strain sequencing project: providing services to taxonomists for standard genome sequencing and annotation.</title>
        <authorList>
            <consortium name="The Broad Institute Genomics Platform"/>
            <consortium name="The Broad Institute Genome Sequencing Center for Infectious Disease"/>
            <person name="Wu L."/>
            <person name="Ma J."/>
        </authorList>
    </citation>
    <scope>NUCLEOTIDE SEQUENCE [LARGE SCALE GENOMIC DNA]</scope>
    <source>
        <strain evidence="4 5">JCM 14545</strain>
    </source>
</reference>
<feature type="domain" description="Mammalian cell entry C-terminal" evidence="3">
    <location>
        <begin position="118"/>
        <end position="304"/>
    </location>
</feature>
<feature type="chain" id="PRO_5047204452" evidence="1">
    <location>
        <begin position="19"/>
        <end position="345"/>
    </location>
</feature>
<dbReference type="InterPro" id="IPR052336">
    <property type="entry name" value="MlaD_Phospholipid_Transporter"/>
</dbReference>
<keyword evidence="1" id="KW-0732">Signal</keyword>
<gene>
    <name evidence="4" type="ORF">GCM10009754_55720</name>
</gene>
<evidence type="ECO:0000259" key="2">
    <source>
        <dbReference type="Pfam" id="PF02470"/>
    </source>
</evidence>
<feature type="domain" description="Mce/MlaD" evidence="2">
    <location>
        <begin position="37"/>
        <end position="112"/>
    </location>
</feature>
<protein>
    <submittedName>
        <fullName evidence="4">MCE family protein</fullName>
    </submittedName>
</protein>
<evidence type="ECO:0000313" key="4">
    <source>
        <dbReference type="EMBL" id="GAA1973649.1"/>
    </source>
</evidence>
<comment type="caution">
    <text evidence="4">The sequence shown here is derived from an EMBL/GenBank/DDBJ whole genome shotgun (WGS) entry which is preliminary data.</text>
</comment>
<dbReference type="PROSITE" id="PS51257">
    <property type="entry name" value="PROKAR_LIPOPROTEIN"/>
    <property type="match status" value="1"/>
</dbReference>
<name>A0ABN2RRH9_9PSEU</name>
<dbReference type="NCBIfam" id="TIGR00996">
    <property type="entry name" value="Mtu_fam_mce"/>
    <property type="match status" value="1"/>
</dbReference>
<feature type="signal peptide" evidence="1">
    <location>
        <begin position="1"/>
        <end position="18"/>
    </location>
</feature>
<sequence>MRRFALASVAVLTAAALTGCRLSLQDMGAGEGVDGPSYELTAVFTDVSGLPSGGEVKLGPSSVGRVVATRSERFQAKVTMRLRQDVRLPKGTRAELKLGTALGDQYIELRPPDGGGADHLADGATIGVAETTRGPDIENTLAVLGMVLNNSGLDQARTIITELNTMLGGREDKIRDLLARANGILSTLDARSGDFTRALGSLNRLAKIASDNRAVLEQAFTQITPAVDVLRSQQDSLNRLLADVTPLAKTTDDTLGRTKEAVGSIVDGVGPVLDELNGFSGSLGSTLGTLKSATALLGRAIPGDYLNLNVRFDVPGTLTALFTGTSGTGMTFPGGVEQLLKGGAR</sequence>
<dbReference type="Proteomes" id="UP001501116">
    <property type="component" value="Unassembled WGS sequence"/>
</dbReference>
<evidence type="ECO:0000259" key="3">
    <source>
        <dbReference type="Pfam" id="PF11887"/>
    </source>
</evidence>
<dbReference type="RefSeq" id="WP_344425100.1">
    <property type="nucleotide sequence ID" value="NZ_BAAANN010000024.1"/>
</dbReference>
<evidence type="ECO:0000313" key="5">
    <source>
        <dbReference type="Proteomes" id="UP001501116"/>
    </source>
</evidence>
<organism evidence="4 5">
    <name type="scientific">Amycolatopsis minnesotensis</name>
    <dbReference type="NCBI Taxonomy" id="337894"/>
    <lineage>
        <taxon>Bacteria</taxon>
        <taxon>Bacillati</taxon>
        <taxon>Actinomycetota</taxon>
        <taxon>Actinomycetes</taxon>
        <taxon>Pseudonocardiales</taxon>
        <taxon>Pseudonocardiaceae</taxon>
        <taxon>Amycolatopsis</taxon>
    </lineage>
</organism>